<reference evidence="1 2" key="1">
    <citation type="submission" date="2023-07" db="EMBL/GenBank/DDBJ databases">
        <title>Genomic Encyclopedia of Type Strains, Phase IV (KMG-IV): sequencing the most valuable type-strain genomes for metagenomic binning, comparative biology and taxonomic classification.</title>
        <authorList>
            <person name="Goeker M."/>
        </authorList>
    </citation>
    <scope>NUCLEOTIDE SEQUENCE [LARGE SCALE GENOMIC DNA]</scope>
    <source>
        <strain evidence="1 2">DSM 20694</strain>
    </source>
</reference>
<name>A0ABT9UWY8_9FIRM</name>
<evidence type="ECO:0000313" key="2">
    <source>
        <dbReference type="Proteomes" id="UP001228504"/>
    </source>
</evidence>
<dbReference type="Proteomes" id="UP001228504">
    <property type="component" value="Unassembled WGS sequence"/>
</dbReference>
<protein>
    <recommendedName>
        <fullName evidence="3">DUF2922 domain-containing protein</fullName>
    </recommendedName>
</protein>
<gene>
    <name evidence="1" type="ORF">J2S18_002780</name>
</gene>
<proteinExistence type="predicted"/>
<dbReference type="RefSeq" id="WP_307487608.1">
    <property type="nucleotide sequence ID" value="NZ_JAUSUF010000013.1"/>
</dbReference>
<evidence type="ECO:0008006" key="3">
    <source>
        <dbReference type="Google" id="ProtNLM"/>
    </source>
</evidence>
<dbReference type="InterPro" id="IPR021321">
    <property type="entry name" value="DUF2922"/>
</dbReference>
<accession>A0ABT9UWY8</accession>
<dbReference type="EMBL" id="JAUSUF010000013">
    <property type="protein sequence ID" value="MDQ0150806.1"/>
    <property type="molecule type" value="Genomic_DNA"/>
</dbReference>
<keyword evidence="2" id="KW-1185">Reference proteome</keyword>
<evidence type="ECO:0000313" key="1">
    <source>
        <dbReference type="EMBL" id="MDQ0150806.1"/>
    </source>
</evidence>
<dbReference type="Pfam" id="PF11148">
    <property type="entry name" value="DUF2922"/>
    <property type="match status" value="1"/>
</dbReference>
<organism evidence="1 2">
    <name type="scientific">Eubacterium multiforme</name>
    <dbReference type="NCBI Taxonomy" id="83339"/>
    <lineage>
        <taxon>Bacteria</taxon>
        <taxon>Bacillati</taxon>
        <taxon>Bacillota</taxon>
        <taxon>Clostridia</taxon>
        <taxon>Eubacteriales</taxon>
        <taxon>Eubacteriaceae</taxon>
        <taxon>Eubacterium</taxon>
    </lineage>
</organism>
<sequence>MIEKSLVMGFKNELDKKVSISIKDIKDDVNNTTANTIMDLIISSDVFATSGGSLVQKVSAEIISKEITELELV</sequence>
<comment type="caution">
    <text evidence="1">The sequence shown here is derived from an EMBL/GenBank/DDBJ whole genome shotgun (WGS) entry which is preliminary data.</text>
</comment>